<dbReference type="Pfam" id="PF12867">
    <property type="entry name" value="DinB_2"/>
    <property type="match status" value="1"/>
</dbReference>
<name>A0A917B868_HALAA</name>
<dbReference type="InterPro" id="IPR034660">
    <property type="entry name" value="DinB/YfiT-like"/>
</dbReference>
<protein>
    <recommendedName>
        <fullName evidence="1">DinB-like domain-containing protein</fullName>
    </recommendedName>
</protein>
<accession>A0A917B868</accession>
<gene>
    <name evidence="2" type="ORF">GCM10010954_27330</name>
</gene>
<proteinExistence type="predicted"/>
<dbReference type="InterPro" id="IPR024775">
    <property type="entry name" value="DinB-like"/>
</dbReference>
<dbReference type="RefSeq" id="WP_188378059.1">
    <property type="nucleotide sequence ID" value="NZ_BMEL01000003.1"/>
</dbReference>
<comment type="caution">
    <text evidence="2">The sequence shown here is derived from an EMBL/GenBank/DDBJ whole genome shotgun (WGS) entry which is preliminary data.</text>
</comment>
<reference evidence="2" key="2">
    <citation type="submission" date="2020-09" db="EMBL/GenBank/DDBJ databases">
        <authorList>
            <person name="Sun Q."/>
            <person name="Zhou Y."/>
        </authorList>
    </citation>
    <scope>NUCLEOTIDE SEQUENCE</scope>
    <source>
        <strain evidence="2">CGMCC 1.12153</strain>
    </source>
</reference>
<reference evidence="2" key="1">
    <citation type="journal article" date="2014" name="Int. J. Syst. Evol. Microbiol.">
        <title>Complete genome sequence of Corynebacterium casei LMG S-19264T (=DSM 44701T), isolated from a smear-ripened cheese.</title>
        <authorList>
            <consortium name="US DOE Joint Genome Institute (JGI-PGF)"/>
            <person name="Walter F."/>
            <person name="Albersmeier A."/>
            <person name="Kalinowski J."/>
            <person name="Ruckert C."/>
        </authorList>
    </citation>
    <scope>NUCLEOTIDE SEQUENCE</scope>
    <source>
        <strain evidence="2">CGMCC 1.12153</strain>
    </source>
</reference>
<evidence type="ECO:0000259" key="1">
    <source>
        <dbReference type="Pfam" id="PF12867"/>
    </source>
</evidence>
<dbReference type="Gene3D" id="1.20.120.450">
    <property type="entry name" value="dinb family like domain"/>
    <property type="match status" value="1"/>
</dbReference>
<evidence type="ECO:0000313" key="2">
    <source>
        <dbReference type="EMBL" id="GGF26804.1"/>
    </source>
</evidence>
<dbReference type="EMBL" id="BMEL01000003">
    <property type="protein sequence ID" value="GGF26804.1"/>
    <property type="molecule type" value="Genomic_DNA"/>
</dbReference>
<dbReference type="Proteomes" id="UP000660110">
    <property type="component" value="Unassembled WGS sequence"/>
</dbReference>
<sequence>MNFSVNEAVEVLERTPLVLNQYLSGLSAGWLKCNEGDDTWNAAEVVEHLIEAERNNWIPRLEVMLQEGEQHSFPPFDRFAHLKSSAETSIEQKLIEFKTIRTQNLTRLRELVDPDVHLDMKASHPDFGKVNVRELLSTWVVHDLTHITQITRVMAERYRKDVGPWEQYLGILNK</sequence>
<feature type="domain" description="DinB-like" evidence="1">
    <location>
        <begin position="12"/>
        <end position="150"/>
    </location>
</feature>
<keyword evidence="3" id="KW-1185">Reference proteome</keyword>
<dbReference type="AlphaFoldDB" id="A0A917B868"/>
<evidence type="ECO:0000313" key="3">
    <source>
        <dbReference type="Proteomes" id="UP000660110"/>
    </source>
</evidence>
<organism evidence="2 3">
    <name type="scientific">Halobacillus andaensis</name>
    <dbReference type="NCBI Taxonomy" id="1176239"/>
    <lineage>
        <taxon>Bacteria</taxon>
        <taxon>Bacillati</taxon>
        <taxon>Bacillota</taxon>
        <taxon>Bacilli</taxon>
        <taxon>Bacillales</taxon>
        <taxon>Bacillaceae</taxon>
        <taxon>Halobacillus</taxon>
    </lineage>
</organism>
<dbReference type="SUPFAM" id="SSF109854">
    <property type="entry name" value="DinB/YfiT-like putative metalloenzymes"/>
    <property type="match status" value="1"/>
</dbReference>